<dbReference type="CDD" id="cd22534">
    <property type="entry name" value="KH-II_Era"/>
    <property type="match status" value="1"/>
</dbReference>
<keyword evidence="4" id="KW-0342">GTP-binding</keyword>
<keyword evidence="2" id="KW-0547">Nucleotide-binding</keyword>
<dbReference type="GO" id="GO:0005829">
    <property type="term" value="C:cytosol"/>
    <property type="evidence" value="ECO:0007669"/>
    <property type="project" value="TreeGrafter"/>
</dbReference>
<dbReference type="PRINTS" id="PR00326">
    <property type="entry name" value="GTP1OBG"/>
</dbReference>
<dbReference type="Gene3D" id="3.30.300.20">
    <property type="match status" value="1"/>
</dbReference>
<dbReference type="PROSITE" id="PS50823">
    <property type="entry name" value="KH_TYPE_2"/>
    <property type="match status" value="1"/>
</dbReference>
<dbReference type="Pfam" id="PF01926">
    <property type="entry name" value="MMR_HSR1"/>
    <property type="match status" value="1"/>
</dbReference>
<dbReference type="FunFam" id="3.30.300.20:FF:000003">
    <property type="entry name" value="GTPase Era"/>
    <property type="match status" value="1"/>
</dbReference>
<dbReference type="InterPro" id="IPR027417">
    <property type="entry name" value="P-loop_NTPase"/>
</dbReference>
<dbReference type="InterPro" id="IPR030388">
    <property type="entry name" value="G_ERA_dom"/>
</dbReference>
<organism evidence="7">
    <name type="scientific">hydrothermal vent metagenome</name>
    <dbReference type="NCBI Taxonomy" id="652676"/>
    <lineage>
        <taxon>unclassified sequences</taxon>
        <taxon>metagenomes</taxon>
        <taxon>ecological metagenomes</taxon>
    </lineage>
</organism>
<feature type="domain" description="KH type-2" evidence="5">
    <location>
        <begin position="202"/>
        <end position="286"/>
    </location>
</feature>
<dbReference type="NCBIfam" id="NF000908">
    <property type="entry name" value="PRK00089.1"/>
    <property type="match status" value="1"/>
</dbReference>
<dbReference type="GO" id="GO:0019843">
    <property type="term" value="F:rRNA binding"/>
    <property type="evidence" value="ECO:0007669"/>
    <property type="project" value="TreeGrafter"/>
</dbReference>
<feature type="domain" description="Era-type G" evidence="6">
    <location>
        <begin position="11"/>
        <end position="179"/>
    </location>
</feature>
<dbReference type="InterPro" id="IPR009019">
    <property type="entry name" value="KH_sf_prok-type"/>
</dbReference>
<dbReference type="PROSITE" id="PS51713">
    <property type="entry name" value="G_ERA"/>
    <property type="match status" value="1"/>
</dbReference>
<evidence type="ECO:0000313" key="7">
    <source>
        <dbReference type="EMBL" id="VAW61383.1"/>
    </source>
</evidence>
<dbReference type="HAMAP" id="MF_00367">
    <property type="entry name" value="GTPase_Era"/>
    <property type="match status" value="1"/>
</dbReference>
<dbReference type="NCBIfam" id="TIGR00231">
    <property type="entry name" value="small_GTP"/>
    <property type="match status" value="1"/>
</dbReference>
<dbReference type="InterPro" id="IPR004044">
    <property type="entry name" value="KH_dom_type_2"/>
</dbReference>
<dbReference type="SUPFAM" id="SSF54814">
    <property type="entry name" value="Prokaryotic type KH domain (KH-domain type II)"/>
    <property type="match status" value="1"/>
</dbReference>
<name>A0A3B0XAG9_9ZZZZ</name>
<protein>
    <submittedName>
        <fullName evidence="7">GTP-binding protein Era</fullName>
    </submittedName>
</protein>
<comment type="similarity">
    <text evidence="1">Belongs to the TRAFAC class TrmE-Era-EngA-EngB-Septin-like GTPase superfamily. Era GTPase family.</text>
</comment>
<evidence type="ECO:0000256" key="2">
    <source>
        <dbReference type="ARBA" id="ARBA00022741"/>
    </source>
</evidence>
<dbReference type="InterPro" id="IPR015946">
    <property type="entry name" value="KH_dom-like_a/b"/>
</dbReference>
<accession>A0A3B0XAG9</accession>
<dbReference type="InterPro" id="IPR005662">
    <property type="entry name" value="GTPase_Era-like"/>
</dbReference>
<dbReference type="FunFam" id="3.40.50.300:FF:000094">
    <property type="entry name" value="GTPase Era"/>
    <property type="match status" value="1"/>
</dbReference>
<dbReference type="Gene3D" id="3.40.50.300">
    <property type="entry name" value="P-loop containing nucleotide triphosphate hydrolases"/>
    <property type="match status" value="1"/>
</dbReference>
<gene>
    <name evidence="7" type="ORF">MNBD_GAMMA10-1809</name>
</gene>
<evidence type="ECO:0000259" key="5">
    <source>
        <dbReference type="PROSITE" id="PS50823"/>
    </source>
</evidence>
<dbReference type="NCBIfam" id="TIGR00436">
    <property type="entry name" value="era"/>
    <property type="match status" value="1"/>
</dbReference>
<evidence type="ECO:0000256" key="1">
    <source>
        <dbReference type="ARBA" id="ARBA00007921"/>
    </source>
</evidence>
<dbReference type="CDD" id="cd04163">
    <property type="entry name" value="Era"/>
    <property type="match status" value="1"/>
</dbReference>
<dbReference type="PANTHER" id="PTHR42698">
    <property type="entry name" value="GTPASE ERA"/>
    <property type="match status" value="1"/>
</dbReference>
<dbReference type="EMBL" id="UOFJ01000038">
    <property type="protein sequence ID" value="VAW61383.1"/>
    <property type="molecule type" value="Genomic_DNA"/>
</dbReference>
<dbReference type="SUPFAM" id="SSF52540">
    <property type="entry name" value="P-loop containing nucleoside triphosphate hydrolases"/>
    <property type="match status" value="1"/>
</dbReference>
<evidence type="ECO:0000259" key="6">
    <source>
        <dbReference type="PROSITE" id="PS51713"/>
    </source>
</evidence>
<dbReference type="InterPro" id="IPR006073">
    <property type="entry name" value="GTP-bd"/>
</dbReference>
<evidence type="ECO:0000256" key="4">
    <source>
        <dbReference type="ARBA" id="ARBA00023134"/>
    </source>
</evidence>
<dbReference type="InterPro" id="IPR005225">
    <property type="entry name" value="Small_GTP-bd"/>
</dbReference>
<dbReference type="GO" id="GO:0005525">
    <property type="term" value="F:GTP binding"/>
    <property type="evidence" value="ECO:0007669"/>
    <property type="project" value="UniProtKB-KW"/>
</dbReference>
<sequence length="303" mass="34113">MNDTVSTPGFKAGYVAIIGRPNMGKSTLLNNLLGLKLSITSRKPQTTRHQILGVKTVEKAQFVFVDTPGIHSGGNRAINRYMNRAASSVIHDVDVILFMVQSLKWTDEDQLVLNKLKGIDTPVILLINKVDQVSDKNKLLPFLSEISEKYPFENVIPVSATRGDNLRQLEEHLSEILPENPPFFQSDAFTDRSTRFLTAEIIREKLIRELGNELPYQTTVEIEQYKDEEKITRIHALILVETKGQKIIVIGDKGARLKSIGTKARGDIEKLIDRKVFLKLWVKVKSGWSDSEASLRSLGYDAD</sequence>
<evidence type="ECO:0000256" key="3">
    <source>
        <dbReference type="ARBA" id="ARBA00022884"/>
    </source>
</evidence>
<dbReference type="PANTHER" id="PTHR42698:SF1">
    <property type="entry name" value="GTPASE ERA, MITOCHONDRIAL"/>
    <property type="match status" value="1"/>
</dbReference>
<reference evidence="7" key="1">
    <citation type="submission" date="2018-06" db="EMBL/GenBank/DDBJ databases">
        <authorList>
            <person name="Zhirakovskaya E."/>
        </authorList>
    </citation>
    <scope>NUCLEOTIDE SEQUENCE</scope>
</reference>
<dbReference type="AlphaFoldDB" id="A0A3B0XAG9"/>
<dbReference type="Pfam" id="PF07650">
    <property type="entry name" value="KH_2"/>
    <property type="match status" value="1"/>
</dbReference>
<proteinExistence type="inferred from homology"/>
<keyword evidence="3" id="KW-0694">RNA-binding</keyword>
<dbReference type="GO" id="GO:0000028">
    <property type="term" value="P:ribosomal small subunit assembly"/>
    <property type="evidence" value="ECO:0007669"/>
    <property type="project" value="TreeGrafter"/>
</dbReference>
<dbReference type="GO" id="GO:0043024">
    <property type="term" value="F:ribosomal small subunit binding"/>
    <property type="evidence" value="ECO:0007669"/>
    <property type="project" value="TreeGrafter"/>
</dbReference>